<protein>
    <submittedName>
        <fullName evidence="1">Uncharacterized protein</fullName>
    </submittedName>
</protein>
<name>A0A3R7F8A1_APHAT</name>
<accession>A0A3R7F8A1</accession>
<reference evidence="1 2" key="1">
    <citation type="submission" date="2018-08" db="EMBL/GenBank/DDBJ databases">
        <title>Aphanomyces genome sequencing and annotation.</title>
        <authorList>
            <person name="Minardi D."/>
            <person name="Oidtmann B."/>
            <person name="Van Der Giezen M."/>
            <person name="Studholme D.J."/>
        </authorList>
    </citation>
    <scope>NUCLEOTIDE SEQUENCE [LARGE SCALE GENOMIC DNA]</scope>
    <source>
        <strain evidence="1 2">Da</strain>
    </source>
</reference>
<evidence type="ECO:0000313" key="1">
    <source>
        <dbReference type="EMBL" id="RHZ26901.1"/>
    </source>
</evidence>
<comment type="caution">
    <text evidence="1">The sequence shown here is derived from an EMBL/GenBank/DDBJ whole genome shotgun (WGS) entry which is preliminary data.</text>
</comment>
<dbReference type="EMBL" id="QUTH01002267">
    <property type="protein sequence ID" value="RHZ26901.1"/>
    <property type="molecule type" value="Genomic_DNA"/>
</dbReference>
<feature type="non-terminal residue" evidence="1">
    <location>
        <position position="132"/>
    </location>
</feature>
<dbReference type="Proteomes" id="UP000285430">
    <property type="component" value="Unassembled WGS sequence"/>
</dbReference>
<proteinExistence type="predicted"/>
<evidence type="ECO:0000313" key="2">
    <source>
        <dbReference type="Proteomes" id="UP000285430"/>
    </source>
</evidence>
<sequence>MDYLECHATLTAKRLADSCCLISKMWLIKDEGRTHTAPDDIDVPNPTPSPTTGDTLAYGLSMPIDGSFTHDSFNKLFDMAKLSETWIFLDVGAPVTAHNVDDAAGSCFSSDSESDSDGDSCDACDLADYDGH</sequence>
<gene>
    <name evidence="1" type="ORF">DYB37_011182</name>
</gene>
<dbReference type="AlphaFoldDB" id="A0A3R7F8A1"/>
<organism evidence="1 2">
    <name type="scientific">Aphanomyces astaci</name>
    <name type="common">Crayfish plague agent</name>
    <dbReference type="NCBI Taxonomy" id="112090"/>
    <lineage>
        <taxon>Eukaryota</taxon>
        <taxon>Sar</taxon>
        <taxon>Stramenopiles</taxon>
        <taxon>Oomycota</taxon>
        <taxon>Saprolegniomycetes</taxon>
        <taxon>Saprolegniales</taxon>
        <taxon>Verrucalvaceae</taxon>
        <taxon>Aphanomyces</taxon>
    </lineage>
</organism>